<dbReference type="RefSeq" id="WP_020064994.1">
    <property type="nucleotide sequence ID" value="NZ_CP016085.2"/>
</dbReference>
<evidence type="ECO:0000313" key="1">
    <source>
        <dbReference type="EMBL" id="ANN64895.1"/>
    </source>
</evidence>
<sequence>MKILALFAGYDKDNIIDDYVVFYIEKLKKVADIIYVSDCNMNDNELNKISDYCIHIINGRHEEYDFGSYKRGYIYAKQNNLLQNYDYLILCNDSVYGPLFNLNKIVNNIETAQSDIWGIFKYLEDENYKEHLQSYFISIKKEVFIQNYFKEFIYSIKKENDKRLIINKYEIGFGILLKEHNLIIKYFLDSSIKANTNDDNNVVVDNPLLAISNGFPFLKIAFFKEIPLKRIYLKDLINLVSFIKDKYNVKMIINHLNRTMSDNKSLTLRRFKVFNCSIIHKKLFNVSSMYSLYQKYQLILIFFNKIKITINVPEFISFTSYKNFNFLLKYIEK</sequence>
<reference evidence="2" key="1">
    <citation type="journal article" date="2016" name="Genome Announc.">
        <title>Complete Genome Sequence of Brachyspira hyodysenteriae Type Strain B78 (ATCC 27164).</title>
        <authorList>
            <person name="Mirajkar N.S."/>
            <person name="Johnson T.J."/>
            <person name="Gebhart C.J."/>
        </authorList>
    </citation>
    <scope>NUCLEOTIDE SEQUENCE [LARGE SCALE GENOMIC DNA]</scope>
    <source>
        <strain evidence="2">B78</strain>
    </source>
</reference>
<dbReference type="AlphaFoldDB" id="A0A3B6VUJ9"/>
<keyword evidence="1" id="KW-0614">Plasmid</keyword>
<evidence type="ECO:0000313" key="2">
    <source>
        <dbReference type="Proteomes" id="UP000092328"/>
    </source>
</evidence>
<accession>A0A3B6VUJ9</accession>
<dbReference type="InterPro" id="IPR007739">
    <property type="entry name" value="RgpF"/>
</dbReference>
<protein>
    <submittedName>
        <fullName evidence="1">Glycosyl transferase family 1</fullName>
    </submittedName>
</protein>
<dbReference type="EMBL" id="CP016085">
    <property type="protein sequence ID" value="ANN64895.1"/>
    <property type="molecule type" value="Genomic_DNA"/>
</dbReference>
<dbReference type="KEGG" id="bhd:BHYOB78_13400"/>
<keyword evidence="1" id="KW-0808">Transferase</keyword>
<dbReference type="OrthoDB" id="9815339at2"/>
<reference evidence="2" key="2">
    <citation type="journal article" date="2017" name="Genome Announc.">
        <title>Correction for Mirajkar et al., Complete Genome Sequence of Brachyspira hyodysenteriae Type Strain B78 (ATCC 27164).</title>
        <authorList>
            <person name="Mirajkar N.S."/>
            <person name="Johnson T.J."/>
            <person name="Gebhart C.J."/>
        </authorList>
    </citation>
    <scope>NUCLEOTIDE SEQUENCE [LARGE SCALE GENOMIC DNA]</scope>
    <source>
        <strain evidence="2">B78</strain>
    </source>
</reference>
<proteinExistence type="predicted"/>
<keyword evidence="2" id="KW-1185">Reference proteome</keyword>
<dbReference type="Proteomes" id="UP000092328">
    <property type="component" value="Plasmid pBhyoB78"/>
</dbReference>
<gene>
    <name evidence="1" type="ORF">BHYOB78_13400</name>
</gene>
<organism evidence="1 2">
    <name type="scientific">Brachyspira hyodysenteriae ATCC 27164</name>
    <dbReference type="NCBI Taxonomy" id="1266923"/>
    <lineage>
        <taxon>Bacteria</taxon>
        <taxon>Pseudomonadati</taxon>
        <taxon>Spirochaetota</taxon>
        <taxon>Spirochaetia</taxon>
        <taxon>Brachyspirales</taxon>
        <taxon>Brachyspiraceae</taxon>
        <taxon>Brachyspira</taxon>
    </lineage>
</organism>
<dbReference type="Pfam" id="PF05045">
    <property type="entry name" value="RgpF"/>
    <property type="match status" value="1"/>
</dbReference>
<dbReference type="GO" id="GO:0016740">
    <property type="term" value="F:transferase activity"/>
    <property type="evidence" value="ECO:0007669"/>
    <property type="project" value="UniProtKB-KW"/>
</dbReference>
<geneLocation type="plasmid" evidence="1 2">
    <name>pBhyoB78</name>
</geneLocation>
<name>A0A3B6VUJ9_BRAHO</name>